<organism evidence="2 3">
    <name type="scientific">Nostocoides jenkinsii Ben 74</name>
    <dbReference type="NCBI Taxonomy" id="1193518"/>
    <lineage>
        <taxon>Bacteria</taxon>
        <taxon>Bacillati</taxon>
        <taxon>Actinomycetota</taxon>
        <taxon>Actinomycetes</taxon>
        <taxon>Micrococcales</taxon>
        <taxon>Intrasporangiaceae</taxon>
        <taxon>Nostocoides</taxon>
    </lineage>
</organism>
<comment type="caution">
    <text evidence="2">The sequence shown here is derived from an EMBL/GenBank/DDBJ whole genome shotgun (WGS) entry which is preliminary data.</text>
</comment>
<dbReference type="SUPFAM" id="SSF53613">
    <property type="entry name" value="Ribokinase-like"/>
    <property type="match status" value="1"/>
</dbReference>
<sequence length="285" mass="28449">MAQRTNAQTLLSRGLLAGVDAGTTSVTDGVDHQGVPVESETRINTSILLPSGRTMKVNGPGMPLTSADLSAVLGCVEEALASLTSSGGVADAEAVAEAAVVAGAGAPADRWLVIAGSLPPGLDAETVAQVIRLAHSYDVPVAVDVSGPALRAALSAGADLLAPNEIELAELLGGANLEDAEAVAAAARSLATEHDVAFVVSMGKHGAVDVDRDLALHGAGPELVPVNTAGAGDAFLARWLAAPGEPADRMARALAWGRSACLCPTTVDSAPGSRGTAGIHVRELA</sequence>
<proteinExistence type="predicted"/>
<keyword evidence="2" id="KW-0808">Transferase</keyword>
<dbReference type="STRING" id="1193518.BN13_1060038"/>
<evidence type="ECO:0000313" key="2">
    <source>
        <dbReference type="EMBL" id="CCI51510.1"/>
    </source>
</evidence>
<keyword evidence="2" id="KW-0418">Kinase</keyword>
<feature type="domain" description="Carbohydrate kinase PfkB" evidence="1">
    <location>
        <begin position="112"/>
        <end position="242"/>
    </location>
</feature>
<name>A0A077M6T9_9MICO</name>
<keyword evidence="3" id="KW-1185">Reference proteome</keyword>
<dbReference type="Gene3D" id="3.40.1190.20">
    <property type="match status" value="1"/>
</dbReference>
<dbReference type="Pfam" id="PF00294">
    <property type="entry name" value="PfkB"/>
    <property type="match status" value="1"/>
</dbReference>
<accession>A0A077M6T9</accession>
<gene>
    <name evidence="2" type="ORF">BN13_1060038</name>
</gene>
<evidence type="ECO:0000313" key="3">
    <source>
        <dbReference type="Proteomes" id="UP000035720"/>
    </source>
</evidence>
<dbReference type="PANTHER" id="PTHR46566:SF2">
    <property type="entry name" value="ATP-DEPENDENT 6-PHOSPHOFRUCTOKINASE ISOZYME 2"/>
    <property type="match status" value="1"/>
</dbReference>
<protein>
    <submittedName>
        <fullName evidence="2">1-phosphofructokinase</fullName>
    </submittedName>
</protein>
<dbReference type="RefSeq" id="WP_048547958.1">
    <property type="nucleotide sequence ID" value="NZ_HF571038.1"/>
</dbReference>
<dbReference type="AlphaFoldDB" id="A0A077M6T9"/>
<evidence type="ECO:0000259" key="1">
    <source>
        <dbReference type="Pfam" id="PF00294"/>
    </source>
</evidence>
<dbReference type="InterPro" id="IPR029056">
    <property type="entry name" value="Ribokinase-like"/>
</dbReference>
<dbReference type="PANTHER" id="PTHR46566">
    <property type="entry name" value="1-PHOSPHOFRUCTOKINASE-RELATED"/>
    <property type="match status" value="1"/>
</dbReference>
<dbReference type="Proteomes" id="UP000035720">
    <property type="component" value="Unassembled WGS sequence"/>
</dbReference>
<reference evidence="2 3" key="1">
    <citation type="journal article" date="2013" name="ISME J.">
        <title>A metabolic model for members of the genus Tetrasphaera involved in enhanced biological phosphorus removal.</title>
        <authorList>
            <person name="Kristiansen R."/>
            <person name="Nguyen H.T.T."/>
            <person name="Saunders A.M."/>
            <person name="Nielsen J.L."/>
            <person name="Wimmer R."/>
            <person name="Le V.Q."/>
            <person name="McIlroy S.J."/>
            <person name="Petrovski S."/>
            <person name="Seviour R.J."/>
            <person name="Calteau A."/>
            <person name="Nielsen K.L."/>
            <person name="Nielsen P.H."/>
        </authorList>
    </citation>
    <scope>NUCLEOTIDE SEQUENCE [LARGE SCALE GENOMIC DNA]</scope>
    <source>
        <strain evidence="2 3">Ben 74</strain>
    </source>
</reference>
<dbReference type="InterPro" id="IPR011611">
    <property type="entry name" value="PfkB_dom"/>
</dbReference>
<dbReference type="EMBL" id="CAJC01000009">
    <property type="protein sequence ID" value="CCI51510.1"/>
    <property type="molecule type" value="Genomic_DNA"/>
</dbReference>
<dbReference type="GO" id="GO:0016301">
    <property type="term" value="F:kinase activity"/>
    <property type="evidence" value="ECO:0007669"/>
    <property type="project" value="UniProtKB-KW"/>
</dbReference>